<protein>
    <recommendedName>
        <fullName evidence="6">Zn(2)-C6 fungal-type domain-containing protein</fullName>
    </recommendedName>
</protein>
<feature type="compositionally biased region" description="Polar residues" evidence="5">
    <location>
        <begin position="172"/>
        <end position="188"/>
    </location>
</feature>
<keyword evidence="4" id="KW-0539">Nucleus</keyword>
<evidence type="ECO:0000313" key="7">
    <source>
        <dbReference type="EMBL" id="UQC90211.1"/>
    </source>
</evidence>
<evidence type="ECO:0000313" key="8">
    <source>
        <dbReference type="Proteomes" id="UP000830671"/>
    </source>
</evidence>
<dbReference type="AlphaFoldDB" id="A0A9Q8T6N8"/>
<dbReference type="Proteomes" id="UP000830671">
    <property type="component" value="Chromosome 8"/>
</dbReference>
<dbReference type="PANTHER" id="PTHR47840:SF1">
    <property type="entry name" value="ZN(II)2CYS6 TRANSCRIPTION FACTOR (EUROFUNG)"/>
    <property type="match status" value="1"/>
</dbReference>
<feature type="region of interest" description="Disordered" evidence="5">
    <location>
        <begin position="1"/>
        <end position="25"/>
    </location>
</feature>
<dbReference type="GO" id="GO:0000981">
    <property type="term" value="F:DNA-binding transcription factor activity, RNA polymerase II-specific"/>
    <property type="evidence" value="ECO:0007669"/>
    <property type="project" value="InterPro"/>
</dbReference>
<dbReference type="EMBL" id="CP019480">
    <property type="protein sequence ID" value="UQC90211.1"/>
    <property type="molecule type" value="Genomic_DNA"/>
</dbReference>
<dbReference type="InterPro" id="IPR001138">
    <property type="entry name" value="Zn2Cys6_DnaBD"/>
</dbReference>
<keyword evidence="3" id="KW-0804">Transcription</keyword>
<dbReference type="CDD" id="cd12148">
    <property type="entry name" value="fungal_TF_MHR"/>
    <property type="match status" value="1"/>
</dbReference>
<dbReference type="RefSeq" id="XP_049151812.1">
    <property type="nucleotide sequence ID" value="XM_049294665.1"/>
</dbReference>
<feature type="region of interest" description="Disordered" evidence="5">
    <location>
        <begin position="711"/>
        <end position="736"/>
    </location>
</feature>
<dbReference type="GeneID" id="73349675"/>
<dbReference type="GO" id="GO:0006351">
    <property type="term" value="P:DNA-templated transcription"/>
    <property type="evidence" value="ECO:0007669"/>
    <property type="project" value="InterPro"/>
</dbReference>
<dbReference type="SMART" id="SM00066">
    <property type="entry name" value="GAL4"/>
    <property type="match status" value="1"/>
</dbReference>
<dbReference type="InterPro" id="IPR036864">
    <property type="entry name" value="Zn2-C6_fun-type_DNA-bd_sf"/>
</dbReference>
<dbReference type="GO" id="GO:0008270">
    <property type="term" value="F:zinc ion binding"/>
    <property type="evidence" value="ECO:0007669"/>
    <property type="project" value="InterPro"/>
</dbReference>
<accession>A0A9Q8T6N8</accession>
<dbReference type="PANTHER" id="PTHR47840">
    <property type="entry name" value="ZN(II)2CYS6 TRANSCRIPTION FACTOR (EUROFUNG)-RELATED"/>
    <property type="match status" value="1"/>
</dbReference>
<dbReference type="KEGG" id="clup:CLUP02_15741"/>
<keyword evidence="1" id="KW-0479">Metal-binding</keyword>
<dbReference type="PROSITE" id="PS00463">
    <property type="entry name" value="ZN2_CY6_FUNGAL_1"/>
    <property type="match status" value="1"/>
</dbReference>
<evidence type="ECO:0000256" key="2">
    <source>
        <dbReference type="ARBA" id="ARBA00023015"/>
    </source>
</evidence>
<name>A0A9Q8T6N8_9PEZI</name>
<evidence type="ECO:0000256" key="3">
    <source>
        <dbReference type="ARBA" id="ARBA00023163"/>
    </source>
</evidence>
<dbReference type="Gene3D" id="4.10.240.10">
    <property type="entry name" value="Zn(2)-C6 fungal-type DNA-binding domain"/>
    <property type="match status" value="1"/>
</dbReference>
<organism evidence="7 8">
    <name type="scientific">Colletotrichum lupini</name>
    <dbReference type="NCBI Taxonomy" id="145971"/>
    <lineage>
        <taxon>Eukaryota</taxon>
        <taxon>Fungi</taxon>
        <taxon>Dikarya</taxon>
        <taxon>Ascomycota</taxon>
        <taxon>Pezizomycotina</taxon>
        <taxon>Sordariomycetes</taxon>
        <taxon>Hypocreomycetidae</taxon>
        <taxon>Glomerellales</taxon>
        <taxon>Glomerellaceae</taxon>
        <taxon>Colletotrichum</taxon>
        <taxon>Colletotrichum acutatum species complex</taxon>
    </lineage>
</organism>
<evidence type="ECO:0000256" key="4">
    <source>
        <dbReference type="ARBA" id="ARBA00023242"/>
    </source>
</evidence>
<dbReference type="SMART" id="SM00906">
    <property type="entry name" value="Fungal_trans"/>
    <property type="match status" value="1"/>
</dbReference>
<feature type="non-terminal residue" evidence="7">
    <location>
        <position position="1"/>
    </location>
</feature>
<evidence type="ECO:0000256" key="5">
    <source>
        <dbReference type="SAM" id="MobiDB-lite"/>
    </source>
</evidence>
<feature type="region of interest" description="Disordered" evidence="5">
    <location>
        <begin position="172"/>
        <end position="199"/>
    </location>
</feature>
<dbReference type="PROSITE" id="PS50048">
    <property type="entry name" value="ZN2_CY6_FUNGAL_2"/>
    <property type="match status" value="1"/>
</dbReference>
<dbReference type="InterPro" id="IPR007219">
    <property type="entry name" value="XnlR_reg_dom"/>
</dbReference>
<evidence type="ECO:0000259" key="6">
    <source>
        <dbReference type="PROSITE" id="PS50048"/>
    </source>
</evidence>
<dbReference type="GO" id="GO:0003677">
    <property type="term" value="F:DNA binding"/>
    <property type="evidence" value="ECO:0007669"/>
    <property type="project" value="InterPro"/>
</dbReference>
<dbReference type="CDD" id="cd00067">
    <property type="entry name" value="GAL4"/>
    <property type="match status" value="1"/>
</dbReference>
<feature type="compositionally biased region" description="Basic and acidic residues" evidence="5">
    <location>
        <begin position="189"/>
        <end position="199"/>
    </location>
</feature>
<gene>
    <name evidence="7" type="ORF">CLUP02_15741</name>
</gene>
<dbReference type="SUPFAM" id="SSF57701">
    <property type="entry name" value="Zn2/Cys6 DNA-binding domain"/>
    <property type="match status" value="1"/>
</dbReference>
<reference evidence="7" key="1">
    <citation type="journal article" date="2021" name="Mol. Plant Microbe Interact.">
        <title>Complete Genome Sequence of the Plant-Pathogenic Fungus Colletotrichum lupini.</title>
        <authorList>
            <person name="Baroncelli R."/>
            <person name="Pensec F."/>
            <person name="Da Lio D."/>
            <person name="Boufleur T."/>
            <person name="Vicente I."/>
            <person name="Sarrocco S."/>
            <person name="Picot A."/>
            <person name="Baraldi E."/>
            <person name="Sukno S."/>
            <person name="Thon M."/>
            <person name="Le Floch G."/>
        </authorList>
    </citation>
    <scope>NUCLEOTIDE SEQUENCE</scope>
    <source>
        <strain evidence="7">IMI 504893</strain>
    </source>
</reference>
<feature type="domain" description="Zn(2)-C6 fungal-type" evidence="6">
    <location>
        <begin position="75"/>
        <end position="108"/>
    </location>
</feature>
<keyword evidence="2" id="KW-0805">Transcription regulation</keyword>
<sequence length="785" mass="87913">DRRYTPPPNRRSNKDTPVGLSYESHLTNNDPRLYAECVESSIMMAATERIPSEEPPVADSAPAPKRRKLRKGTQSCWECKRRKARCTFSPSTQDICDGCKRRGSDCVSQDVADLPPPPGSNKHIVDRLGQVEALVRQLIKSGTESEHRIQDRPVFPAGSHSRIWDERITPRRSASPTVLSTATSQPHCSESRNHDARAEKTVVRETHTQRSDSPARSVAERLACALRSGATSTSNSRCIVHTSRRNHLHAASRCMAKSILAIPVETSQIIRAVICTRISPNPSTLPLSAALLQLPPTGSHPVLIARSLLILASFLQGMPYSAAHHLEKLSTSWHNMMSRAVKTAHDLVTCKDDLVDSLEGIECIMLEGLYENYAGNLRVSWLAARRGVAIAQMLGLSRGIKPRSLVGSIIEPNDLWFRLVQFDRYLSLMLGLPQSALEDVYARPDTLEGCLPLDRFLRLCTVACGRLLQRDPSEVFDYEKAQNIDKLLQEASTVMPAQWWVAPTLASEKGHLEKIRETLRFNDHFMYYHLLLQLHFPNILHPISEHDRATAVTASREILSRFLSFRATRPARFYCRGVDLIAFLSCTSLCLAHICNAPQDTTDGRSSYFSAHQRLSDRGMVEQALVVMQKLVDQYNDEIATRVATLLKHLLRIQNDITLGVRYKVAFSPETFLDDDLGYRVKLTDQDTVLNICLPHFWVIRIEGLSNGTLIPTGSNSQPRYHRRPQDERPCSTGSQDAVVPLPGDKELQDLVQYPCEESWALDNLDFTFLDNYMGGSLGTGTEIA</sequence>
<proteinExistence type="predicted"/>
<evidence type="ECO:0000256" key="1">
    <source>
        <dbReference type="ARBA" id="ARBA00022723"/>
    </source>
</evidence>
<keyword evidence="8" id="KW-1185">Reference proteome</keyword>